<dbReference type="EMBL" id="LR699119">
    <property type="protein sequence ID" value="VVC75509.1"/>
    <property type="molecule type" value="Genomic_DNA"/>
</dbReference>
<dbReference type="Gene3D" id="3.10.450.50">
    <property type="match status" value="1"/>
</dbReference>
<accession>A0A5E4PEU6</accession>
<keyword evidence="3" id="KW-1185">Reference proteome</keyword>
<reference evidence="2 3" key="1">
    <citation type="submission" date="2019-08" db="EMBL/GenBank/DDBJ databases">
        <authorList>
            <person name="Guy L."/>
        </authorList>
    </citation>
    <scope>NUCLEOTIDE SEQUENCE [LARGE SCALE GENOMIC DNA]</scope>
    <source>
        <strain evidence="2 3">SGT-108</strain>
    </source>
</reference>
<dbReference type="SUPFAM" id="SSF54427">
    <property type="entry name" value="NTF2-like"/>
    <property type="match status" value="1"/>
</dbReference>
<protein>
    <recommendedName>
        <fullName evidence="1">SnoaL-like domain-containing protein</fullName>
    </recommendedName>
</protein>
<feature type="domain" description="SnoaL-like" evidence="1">
    <location>
        <begin position="11"/>
        <end position="110"/>
    </location>
</feature>
<proteinExistence type="predicted"/>
<name>A0A5E4PEU6_9COXI</name>
<dbReference type="KEGG" id="asip:AQUSIP_07990"/>
<dbReference type="AlphaFoldDB" id="A0A5E4PEU6"/>
<dbReference type="InterPro" id="IPR037401">
    <property type="entry name" value="SnoaL-like"/>
</dbReference>
<sequence>MNSNFLNEFCRDWLAAWTGNNPEKLISFYAPDIFYKDPAVAKGIRGCEALLAYLKKLLAKNPDWVWQPLEILPTEPGFVLKWQAEIPANGHVITVEGLDIVELREQKISRNEVYFDRSLLLHPTQVNPSSAK</sequence>
<dbReference type="Pfam" id="PF12680">
    <property type="entry name" value="SnoaL_2"/>
    <property type="match status" value="1"/>
</dbReference>
<evidence type="ECO:0000259" key="1">
    <source>
        <dbReference type="Pfam" id="PF12680"/>
    </source>
</evidence>
<evidence type="ECO:0000313" key="3">
    <source>
        <dbReference type="Proteomes" id="UP000324194"/>
    </source>
</evidence>
<dbReference type="InterPro" id="IPR032710">
    <property type="entry name" value="NTF2-like_dom_sf"/>
</dbReference>
<dbReference type="Proteomes" id="UP000324194">
    <property type="component" value="Chromosome 1"/>
</dbReference>
<gene>
    <name evidence="2" type="ORF">AQUSIP_07990</name>
</gene>
<evidence type="ECO:0000313" key="2">
    <source>
        <dbReference type="EMBL" id="VVC75509.1"/>
    </source>
</evidence>
<dbReference type="RefSeq" id="WP_197737289.1">
    <property type="nucleotide sequence ID" value="NZ_LR699119.1"/>
</dbReference>
<organism evidence="2 3">
    <name type="scientific">Aquicella siphonis</name>
    <dbReference type="NCBI Taxonomy" id="254247"/>
    <lineage>
        <taxon>Bacteria</taxon>
        <taxon>Pseudomonadati</taxon>
        <taxon>Pseudomonadota</taxon>
        <taxon>Gammaproteobacteria</taxon>
        <taxon>Legionellales</taxon>
        <taxon>Coxiellaceae</taxon>
        <taxon>Aquicella</taxon>
    </lineage>
</organism>